<dbReference type="PANTHER" id="PTHR43662:SF4">
    <property type="entry name" value="DUF1996 DOMAIN-CONTAINING PROTEIN"/>
    <property type="match status" value="1"/>
</dbReference>
<dbReference type="PROSITE" id="PS51212">
    <property type="entry name" value="WSC"/>
    <property type="match status" value="1"/>
</dbReference>
<dbReference type="PANTHER" id="PTHR43662">
    <property type="match status" value="1"/>
</dbReference>
<dbReference type="EMBL" id="JAQQWI010000008">
    <property type="protein sequence ID" value="KAK8023335.1"/>
    <property type="molecule type" value="Genomic_DNA"/>
</dbReference>
<keyword evidence="5" id="KW-1185">Reference proteome</keyword>
<sequence>MFLSAPCVISGLLLLSLPPAAADEVPNLPYDPATWPGCTFWYDNYGEMTCVETAAHYYIKLADMIKWNPRLSSDGTNCVGWTDYMSYCIDAFVAPPPQKPTTAVSTSTAAKTAPTSKHRPQPTWVARGCYLDDGSPPTIANRTGVPGGDSSMTPDLCGATCWAAGFVFAGMERGRECWCGDSIRNEKPTDAVTTCGQPCAGDASRTCGGDQRIEVFEGRPVGASESPTAATGTLPPPVETTRGPPAVPMSSTAASSAARNLPHALAWLSRFCLSVDGMYS</sequence>
<organism evidence="4 5">
    <name type="scientific">Apiospora marii</name>
    <dbReference type="NCBI Taxonomy" id="335849"/>
    <lineage>
        <taxon>Eukaryota</taxon>
        <taxon>Fungi</taxon>
        <taxon>Dikarya</taxon>
        <taxon>Ascomycota</taxon>
        <taxon>Pezizomycotina</taxon>
        <taxon>Sordariomycetes</taxon>
        <taxon>Xylariomycetidae</taxon>
        <taxon>Amphisphaeriales</taxon>
        <taxon>Apiosporaceae</taxon>
        <taxon>Apiospora</taxon>
    </lineage>
</organism>
<evidence type="ECO:0000259" key="3">
    <source>
        <dbReference type="PROSITE" id="PS51212"/>
    </source>
</evidence>
<accession>A0ABR1RZJ1</accession>
<comment type="caution">
    <text evidence="4">The sequence shown here is derived from an EMBL/GenBank/DDBJ whole genome shotgun (WGS) entry which is preliminary data.</text>
</comment>
<dbReference type="SMART" id="SM00321">
    <property type="entry name" value="WSC"/>
    <property type="match status" value="1"/>
</dbReference>
<reference evidence="4 5" key="1">
    <citation type="submission" date="2023-01" db="EMBL/GenBank/DDBJ databases">
        <title>Analysis of 21 Apiospora genomes using comparative genomics revels a genus with tremendous synthesis potential of carbohydrate active enzymes and secondary metabolites.</title>
        <authorList>
            <person name="Sorensen T."/>
        </authorList>
    </citation>
    <scope>NUCLEOTIDE SEQUENCE [LARGE SCALE GENOMIC DNA]</scope>
    <source>
        <strain evidence="4 5">CBS 20057</strain>
    </source>
</reference>
<dbReference type="Pfam" id="PF01822">
    <property type="entry name" value="WSC"/>
    <property type="match status" value="1"/>
</dbReference>
<evidence type="ECO:0000313" key="5">
    <source>
        <dbReference type="Proteomes" id="UP001396898"/>
    </source>
</evidence>
<feature type="chain" id="PRO_5046420185" description="WSC domain-containing protein" evidence="2">
    <location>
        <begin position="23"/>
        <end position="280"/>
    </location>
</feature>
<keyword evidence="2" id="KW-0732">Signal</keyword>
<evidence type="ECO:0000256" key="2">
    <source>
        <dbReference type="SAM" id="SignalP"/>
    </source>
</evidence>
<proteinExistence type="predicted"/>
<feature type="signal peptide" evidence="2">
    <location>
        <begin position="1"/>
        <end position="22"/>
    </location>
</feature>
<feature type="region of interest" description="Disordered" evidence="1">
    <location>
        <begin position="100"/>
        <end position="120"/>
    </location>
</feature>
<dbReference type="Proteomes" id="UP001396898">
    <property type="component" value="Unassembled WGS sequence"/>
</dbReference>
<evidence type="ECO:0000313" key="4">
    <source>
        <dbReference type="EMBL" id="KAK8023335.1"/>
    </source>
</evidence>
<protein>
    <recommendedName>
        <fullName evidence="3">WSC domain-containing protein</fullName>
    </recommendedName>
</protein>
<evidence type="ECO:0000256" key="1">
    <source>
        <dbReference type="SAM" id="MobiDB-lite"/>
    </source>
</evidence>
<name>A0ABR1RZJ1_9PEZI</name>
<dbReference type="InterPro" id="IPR002889">
    <property type="entry name" value="WSC_carb-bd"/>
</dbReference>
<feature type="region of interest" description="Disordered" evidence="1">
    <location>
        <begin position="219"/>
        <end position="251"/>
    </location>
</feature>
<feature type="compositionally biased region" description="Low complexity" evidence="1">
    <location>
        <begin position="100"/>
        <end position="115"/>
    </location>
</feature>
<feature type="domain" description="WSC" evidence="3">
    <location>
        <begin position="123"/>
        <end position="219"/>
    </location>
</feature>
<gene>
    <name evidence="4" type="ORF">PG991_006574</name>
</gene>